<dbReference type="PROSITE" id="PS52016">
    <property type="entry name" value="TONB_DEPENDENT_REC_3"/>
    <property type="match status" value="1"/>
</dbReference>
<dbReference type="Pfam" id="PF07715">
    <property type="entry name" value="Plug"/>
    <property type="match status" value="1"/>
</dbReference>
<protein>
    <submittedName>
        <fullName evidence="16">TonB-dependent receptor</fullName>
    </submittedName>
</protein>
<organism evidence="16 17">
    <name type="scientific">Sphingosinicella xenopeptidilytica</name>
    <dbReference type="NCBI Taxonomy" id="364098"/>
    <lineage>
        <taxon>Bacteria</taxon>
        <taxon>Pseudomonadati</taxon>
        <taxon>Pseudomonadota</taxon>
        <taxon>Alphaproteobacteria</taxon>
        <taxon>Sphingomonadales</taxon>
        <taxon>Sphingosinicellaceae</taxon>
        <taxon>Sphingosinicella</taxon>
    </lineage>
</organism>
<keyword evidence="10 11" id="KW-0998">Cell outer membrane</keyword>
<evidence type="ECO:0000256" key="10">
    <source>
        <dbReference type="ARBA" id="ARBA00023237"/>
    </source>
</evidence>
<feature type="chain" id="PRO_5045143080" evidence="13">
    <location>
        <begin position="38"/>
        <end position="722"/>
    </location>
</feature>
<name>A0ABW3C3E6_SPHXN</name>
<dbReference type="RefSeq" id="WP_381490739.1">
    <property type="nucleotide sequence ID" value="NZ_JBHTIK010000005.1"/>
</dbReference>
<dbReference type="Pfam" id="PF00593">
    <property type="entry name" value="TonB_dep_Rec_b-barrel"/>
    <property type="match status" value="1"/>
</dbReference>
<dbReference type="InterPro" id="IPR012910">
    <property type="entry name" value="Plug_dom"/>
</dbReference>
<evidence type="ECO:0000259" key="15">
    <source>
        <dbReference type="Pfam" id="PF07715"/>
    </source>
</evidence>
<evidence type="ECO:0000313" key="17">
    <source>
        <dbReference type="Proteomes" id="UP001597124"/>
    </source>
</evidence>
<sequence length="722" mass="79021">MKNYPNSEGRGPCRLLVAGLSYGFLLTSALTPLSAFAQTTTAGDSAAQLEEIVVTAQRRAENLQRVPIAVSAITSDQAAAQGITGTLALTAVAPSLQINQTSNFGSIYLRGVGSNLADPTSEPSVATYVDGVYISSPQTNFFSFNNIERIEVLKGPQGTLFGRNATGGVIQVVTRDPSEDPSADISVGYGNFNTFSQAFYGTTGVTDGLAIDFAVVHENQADGYGRNFTLDKEIFKKRNTDMRSKLLWSPAEGTELRIIGDYSKMFHNNAYQYRPGVVTPSYGEALYAGEFNALGDIEQLVRTKGWGLALRLDQDLGAVKFVSITSRRKSLHDFNLDSDQGPLRQGGSLYQSYARNWTQEFQLASQSEGNLDWVAGLYYFDVVGGYDPWQSVGGGFLWGAEQATRSWAGYGQATLRLSTGTSVTGGLRWTTEKLKMRSVNLGVPENAFNDSFSKEKLTWRLALDQKFNEGVMGYVSYNRGYKSGGFNLLDVGALNRPTGHISPSYNPEVVDAYEVGIKSDLLDRRLRLNVAAFYYDYKDIQLQQPVLVGNRIQNAATAKVQGIEAELQAAASDNLTLRAALSLLDTKYKSFNPAPAVGPNGEFSIIDASGNQLVAAPKITGNFGVEYRTQIGGNQVTASGNMVYNDGFYWHADNRLRQPSYVLLNSSITMDLADGKYQVRIWGRNLGNEKYYISQAEVQGRGDWEMRAAPRTYGITLLAHFY</sequence>
<keyword evidence="13" id="KW-0732">Signal</keyword>
<feature type="domain" description="TonB-dependent receptor-like beta-barrel" evidence="14">
    <location>
        <begin position="268"/>
        <end position="686"/>
    </location>
</feature>
<proteinExistence type="inferred from homology"/>
<dbReference type="Gene3D" id="2.40.170.20">
    <property type="entry name" value="TonB-dependent receptor, beta-barrel domain"/>
    <property type="match status" value="1"/>
</dbReference>
<dbReference type="EMBL" id="JBHTIK010000005">
    <property type="protein sequence ID" value="MFD0848991.1"/>
    <property type="molecule type" value="Genomic_DNA"/>
</dbReference>
<evidence type="ECO:0000256" key="4">
    <source>
        <dbReference type="ARBA" id="ARBA00022496"/>
    </source>
</evidence>
<keyword evidence="17" id="KW-1185">Reference proteome</keyword>
<gene>
    <name evidence="16" type="ORF">ACFQ00_11695</name>
</gene>
<dbReference type="CDD" id="cd01347">
    <property type="entry name" value="ligand_gated_channel"/>
    <property type="match status" value="1"/>
</dbReference>
<dbReference type="InterPro" id="IPR039426">
    <property type="entry name" value="TonB-dep_rcpt-like"/>
</dbReference>
<dbReference type="InterPro" id="IPR036942">
    <property type="entry name" value="Beta-barrel_TonB_sf"/>
</dbReference>
<dbReference type="PANTHER" id="PTHR32552">
    <property type="entry name" value="FERRICHROME IRON RECEPTOR-RELATED"/>
    <property type="match status" value="1"/>
</dbReference>
<keyword evidence="16" id="KW-0675">Receptor</keyword>
<comment type="subcellular location">
    <subcellularLocation>
        <location evidence="1 11">Cell outer membrane</location>
        <topology evidence="1 11">Multi-pass membrane protein</topology>
    </subcellularLocation>
</comment>
<keyword evidence="4" id="KW-0410">Iron transport</keyword>
<evidence type="ECO:0000256" key="9">
    <source>
        <dbReference type="ARBA" id="ARBA00023136"/>
    </source>
</evidence>
<accession>A0ABW3C3E6</accession>
<keyword evidence="2 11" id="KW-0813">Transport</keyword>
<evidence type="ECO:0000256" key="12">
    <source>
        <dbReference type="RuleBase" id="RU003357"/>
    </source>
</evidence>
<dbReference type="Proteomes" id="UP001597124">
    <property type="component" value="Unassembled WGS sequence"/>
</dbReference>
<evidence type="ECO:0000256" key="2">
    <source>
        <dbReference type="ARBA" id="ARBA00022448"/>
    </source>
</evidence>
<keyword evidence="5 11" id="KW-0812">Transmembrane</keyword>
<keyword evidence="6" id="KW-0408">Iron</keyword>
<dbReference type="InterPro" id="IPR000531">
    <property type="entry name" value="Beta-barrel_TonB"/>
</dbReference>
<reference evidence="17" key="1">
    <citation type="journal article" date="2019" name="Int. J. Syst. Evol. Microbiol.">
        <title>The Global Catalogue of Microorganisms (GCM) 10K type strain sequencing project: providing services to taxonomists for standard genome sequencing and annotation.</title>
        <authorList>
            <consortium name="The Broad Institute Genomics Platform"/>
            <consortium name="The Broad Institute Genome Sequencing Center for Infectious Disease"/>
            <person name="Wu L."/>
            <person name="Ma J."/>
        </authorList>
    </citation>
    <scope>NUCLEOTIDE SEQUENCE [LARGE SCALE GENOMIC DNA]</scope>
    <source>
        <strain evidence="17">CCUG 52537</strain>
    </source>
</reference>
<feature type="signal peptide" evidence="13">
    <location>
        <begin position="1"/>
        <end position="37"/>
    </location>
</feature>
<evidence type="ECO:0000256" key="11">
    <source>
        <dbReference type="PROSITE-ProRule" id="PRU01360"/>
    </source>
</evidence>
<comment type="caution">
    <text evidence="16">The sequence shown here is derived from an EMBL/GenBank/DDBJ whole genome shotgun (WGS) entry which is preliminary data.</text>
</comment>
<evidence type="ECO:0000256" key="7">
    <source>
        <dbReference type="ARBA" id="ARBA00023065"/>
    </source>
</evidence>
<keyword evidence="8 12" id="KW-0798">TonB box</keyword>
<dbReference type="SUPFAM" id="SSF56935">
    <property type="entry name" value="Porins"/>
    <property type="match status" value="1"/>
</dbReference>
<evidence type="ECO:0000256" key="3">
    <source>
        <dbReference type="ARBA" id="ARBA00022452"/>
    </source>
</evidence>
<evidence type="ECO:0000256" key="1">
    <source>
        <dbReference type="ARBA" id="ARBA00004571"/>
    </source>
</evidence>
<evidence type="ECO:0000256" key="5">
    <source>
        <dbReference type="ARBA" id="ARBA00022692"/>
    </source>
</evidence>
<keyword evidence="7" id="KW-0406">Ion transport</keyword>
<evidence type="ECO:0000256" key="8">
    <source>
        <dbReference type="ARBA" id="ARBA00023077"/>
    </source>
</evidence>
<evidence type="ECO:0000259" key="14">
    <source>
        <dbReference type="Pfam" id="PF00593"/>
    </source>
</evidence>
<feature type="domain" description="TonB-dependent receptor plug" evidence="15">
    <location>
        <begin position="63"/>
        <end position="169"/>
    </location>
</feature>
<keyword evidence="3 11" id="KW-1134">Transmembrane beta strand</keyword>
<evidence type="ECO:0000256" key="6">
    <source>
        <dbReference type="ARBA" id="ARBA00023004"/>
    </source>
</evidence>
<keyword evidence="9 11" id="KW-0472">Membrane</keyword>
<comment type="similarity">
    <text evidence="11 12">Belongs to the TonB-dependent receptor family.</text>
</comment>
<evidence type="ECO:0000256" key="13">
    <source>
        <dbReference type="SAM" id="SignalP"/>
    </source>
</evidence>
<evidence type="ECO:0000313" key="16">
    <source>
        <dbReference type="EMBL" id="MFD0848991.1"/>
    </source>
</evidence>
<dbReference type="PANTHER" id="PTHR32552:SF81">
    <property type="entry name" value="TONB-DEPENDENT OUTER MEMBRANE RECEPTOR"/>
    <property type="match status" value="1"/>
</dbReference>